<dbReference type="Proteomes" id="UP001431209">
    <property type="component" value="Unassembled WGS sequence"/>
</dbReference>
<reference evidence="1 2" key="1">
    <citation type="submission" date="2024-03" db="EMBL/GenBank/DDBJ databases">
        <title>The Acrasis kona genome and developmental transcriptomes reveal deep origins of eukaryotic multicellular pathways.</title>
        <authorList>
            <person name="Sheikh S."/>
            <person name="Fu C.-J."/>
            <person name="Brown M.W."/>
            <person name="Baldauf S.L."/>
        </authorList>
    </citation>
    <scope>NUCLEOTIDE SEQUENCE [LARGE SCALE GENOMIC DNA]</scope>
    <source>
        <strain evidence="1 2">ATCC MYA-3509</strain>
    </source>
</reference>
<evidence type="ECO:0000313" key="2">
    <source>
        <dbReference type="Proteomes" id="UP001431209"/>
    </source>
</evidence>
<comment type="caution">
    <text evidence="1">The sequence shown here is derived from an EMBL/GenBank/DDBJ whole genome shotgun (WGS) entry which is preliminary data.</text>
</comment>
<dbReference type="AlphaFoldDB" id="A0AAW2ZRI2"/>
<keyword evidence="2" id="KW-1185">Reference proteome</keyword>
<sequence length="143" mass="16799">MQAVDIADSKVSKYYPHPHRNTKWTRTYFFMMLKVCLVNAFLNMRQDNTVPNEQADSIQYNQLEFIHDVIVGVRVEYKCRVRRNKACHQLVALETRSSVCKNCRKRGSTCYHKCEQCNVPLHKKCFVEYHSKGDNPPPLPSYN</sequence>
<dbReference type="EMBL" id="JAOPGA020001946">
    <property type="protein sequence ID" value="KAL0492065.1"/>
    <property type="molecule type" value="Genomic_DNA"/>
</dbReference>
<evidence type="ECO:0008006" key="3">
    <source>
        <dbReference type="Google" id="ProtNLM"/>
    </source>
</evidence>
<protein>
    <recommendedName>
        <fullName evidence="3">PiggyBac transposable element-derived protein domain-containing protein</fullName>
    </recommendedName>
</protein>
<organism evidence="1 2">
    <name type="scientific">Acrasis kona</name>
    <dbReference type="NCBI Taxonomy" id="1008807"/>
    <lineage>
        <taxon>Eukaryota</taxon>
        <taxon>Discoba</taxon>
        <taxon>Heterolobosea</taxon>
        <taxon>Tetramitia</taxon>
        <taxon>Eutetramitia</taxon>
        <taxon>Acrasidae</taxon>
        <taxon>Acrasis</taxon>
    </lineage>
</organism>
<name>A0AAW2ZRI2_9EUKA</name>
<gene>
    <name evidence="1" type="ORF">AKO1_000938</name>
</gene>
<proteinExistence type="predicted"/>
<evidence type="ECO:0000313" key="1">
    <source>
        <dbReference type="EMBL" id="KAL0492065.1"/>
    </source>
</evidence>
<accession>A0AAW2ZRI2</accession>